<sequence length="177" mass="19154">MDIYDSVQKIIETMERTSSTIKRENRLFGNPEISQNHKPITIESVVDQIVKACETEANRIGVPVVVAIVDASGSLVYQRRMEQSLGVSIDLAPNKAYTAIAFRCSTAKLGERIQLGSSLYGIETMVQRPIVLFGGGEPLMCGDYLIGGLGISGGTVDEDMLIVKAGLRAFQECIKGA</sequence>
<dbReference type="Pfam" id="PF03928">
    <property type="entry name" value="HbpS-like"/>
    <property type="match status" value="1"/>
</dbReference>
<proteinExistence type="predicted"/>
<dbReference type="PANTHER" id="PTHR34309">
    <property type="entry name" value="SLR1406 PROTEIN"/>
    <property type="match status" value="1"/>
</dbReference>
<organism evidence="1">
    <name type="scientific">Veillonella parvula</name>
    <name type="common">Staphylococcus parvulus</name>
    <dbReference type="NCBI Taxonomy" id="29466"/>
    <lineage>
        <taxon>Bacteria</taxon>
        <taxon>Bacillati</taxon>
        <taxon>Bacillota</taxon>
        <taxon>Negativicutes</taxon>
        <taxon>Veillonellales</taxon>
        <taxon>Veillonellaceae</taxon>
        <taxon>Veillonella</taxon>
    </lineage>
</organism>
<dbReference type="RefSeq" id="WP_197922994.1">
    <property type="nucleotide sequence ID" value="NZ_CACRUG010000003.1"/>
</dbReference>
<gene>
    <name evidence="1" type="ORF">VPLFYP99_00923</name>
</gene>
<dbReference type="InterPro" id="IPR038084">
    <property type="entry name" value="PduO/GlcC-like_sf"/>
</dbReference>
<dbReference type="AlphaFoldDB" id="A0A6N2YNQ9"/>
<dbReference type="SUPFAM" id="SSF143744">
    <property type="entry name" value="GlcG-like"/>
    <property type="match status" value="1"/>
</dbReference>
<dbReference type="InterPro" id="IPR005624">
    <property type="entry name" value="PduO/GlcC-like"/>
</dbReference>
<dbReference type="InterPro" id="IPR052517">
    <property type="entry name" value="GlcG_carb_metab_protein"/>
</dbReference>
<accession>A0A6N2YNQ9</accession>
<dbReference type="Gene3D" id="3.30.450.150">
    <property type="entry name" value="Haem-degrading domain"/>
    <property type="match status" value="1"/>
</dbReference>
<reference evidence="1" key="1">
    <citation type="submission" date="2019-11" db="EMBL/GenBank/DDBJ databases">
        <authorList>
            <person name="Feng L."/>
        </authorList>
    </citation>
    <scope>NUCLEOTIDE SEQUENCE</scope>
    <source>
        <strain evidence="1">VparvulaLFYP99</strain>
    </source>
</reference>
<dbReference type="EMBL" id="CACRUG010000003">
    <property type="protein sequence ID" value="VYT68541.1"/>
    <property type="molecule type" value="Genomic_DNA"/>
</dbReference>
<evidence type="ECO:0000313" key="1">
    <source>
        <dbReference type="EMBL" id="VYT68541.1"/>
    </source>
</evidence>
<protein>
    <submittedName>
        <fullName evidence="1">Uncharacterized protein</fullName>
    </submittedName>
</protein>
<dbReference type="PANTHER" id="PTHR34309:SF1">
    <property type="entry name" value="PROTEIN GLCG"/>
    <property type="match status" value="1"/>
</dbReference>
<name>A0A6N2YNQ9_VEIPA</name>